<evidence type="ECO:0000313" key="1">
    <source>
        <dbReference type="EMBL" id="QDX94672.1"/>
    </source>
</evidence>
<evidence type="ECO:0000313" key="2">
    <source>
        <dbReference type="Proteomes" id="UP000319432"/>
    </source>
</evidence>
<organism evidence="1 2">
    <name type="scientific">Brevibacillus laterosporus</name>
    <name type="common">Bacillus laterosporus</name>
    <dbReference type="NCBI Taxonomy" id="1465"/>
    <lineage>
        <taxon>Bacteria</taxon>
        <taxon>Bacillati</taxon>
        <taxon>Bacillota</taxon>
        <taxon>Bacilli</taxon>
        <taxon>Bacillales</taxon>
        <taxon>Paenibacillaceae</taxon>
        <taxon>Brevibacillus</taxon>
    </lineage>
</organism>
<dbReference type="EMBL" id="CP033464">
    <property type="protein sequence ID" value="QDX94672.1"/>
    <property type="molecule type" value="Genomic_DNA"/>
</dbReference>
<accession>A0A518VCF9</accession>
<protein>
    <submittedName>
        <fullName evidence="1">Uncharacterized protein</fullName>
    </submittedName>
</protein>
<dbReference type="Proteomes" id="UP000319432">
    <property type="component" value="Chromosome"/>
</dbReference>
<reference evidence="1 2" key="1">
    <citation type="submission" date="2018-11" db="EMBL/GenBank/DDBJ databases">
        <title>Phylogenetic determinants of toxin gene distribution in genomes of Brevibacillus laterosporus.</title>
        <authorList>
            <person name="Glare T.R."/>
            <person name="Durrant A."/>
            <person name="Berry C."/>
            <person name="Palma L."/>
            <person name="Ormskirk M."/>
            <person name="Cox M.O."/>
        </authorList>
    </citation>
    <scope>NUCLEOTIDE SEQUENCE [LARGE SCALE GENOMIC DNA]</scope>
    <source>
        <strain evidence="1 2">1821L</strain>
    </source>
</reference>
<sequence length="188" mass="22926">MKVEIELTNDEVYFLRRIQNDYQIQQENELVPTPNLYVLVDYKEVIVDRDFESDYETTYNDSENGEYGIRISELKKYLTENHKEEIDEFINNDEYIDSVTGESLFDWEDEDHIDELIEYLHMDMYKADTTLKKEDVQTFLTHEAAQKHLESNYYNYHRNAFIDRRKPWRSFEMETLIKLLYRISVEKE</sequence>
<dbReference type="OrthoDB" id="2896613at2"/>
<gene>
    <name evidence="1" type="ORF">EEL30_21770</name>
</gene>
<dbReference type="AlphaFoldDB" id="A0A518VCF9"/>
<proteinExistence type="predicted"/>
<name>A0A518VCF9_BRELA</name>
<keyword evidence="2" id="KW-1185">Reference proteome</keyword>